<evidence type="ECO:0000313" key="3">
    <source>
        <dbReference type="EMBL" id="RZS59210.1"/>
    </source>
</evidence>
<name>A0A4V2EXE5_9MICO</name>
<protein>
    <submittedName>
        <fullName evidence="3">Uncharacterized protein</fullName>
    </submittedName>
</protein>
<feature type="transmembrane region" description="Helical" evidence="2">
    <location>
        <begin position="137"/>
        <end position="160"/>
    </location>
</feature>
<dbReference type="AlphaFoldDB" id="A0A4V2EXE5"/>
<feature type="transmembrane region" description="Helical" evidence="2">
    <location>
        <begin position="103"/>
        <end position="125"/>
    </location>
</feature>
<feature type="transmembrane region" description="Helical" evidence="2">
    <location>
        <begin position="217"/>
        <end position="239"/>
    </location>
</feature>
<feature type="region of interest" description="Disordered" evidence="1">
    <location>
        <begin position="1"/>
        <end position="67"/>
    </location>
</feature>
<dbReference type="Proteomes" id="UP000293519">
    <property type="component" value="Unassembled WGS sequence"/>
</dbReference>
<keyword evidence="2" id="KW-0812">Transmembrane</keyword>
<comment type="caution">
    <text evidence="3">The sequence shown here is derived from an EMBL/GenBank/DDBJ whole genome shotgun (WGS) entry which is preliminary data.</text>
</comment>
<sequence length="453" mass="47060">MSAGDSGKTAKAGAATNGARAAKPAKAAKRPAARPGKHSLPDERTLGARIRPSGARSATRRGTPTSTHASALGSGFLGIGIAIVAALQSMVGLGLFLARTDSYASLLPAVSAWTLLLVTFLGIIVTISATGERLPDWLYGFFLVSLTAVVWLDFVAIAPFNDVGRNASASIAAGFVLLVIVTLRSRWEVLVATAALGIAFVVAIVLTTPLTPVTIPFQITAVALATAPGIIGVILIAGFERILKRELDRVLVQSTVTAPRLAVGMLASEELARLDYDAEELLDAVATGDAPLPLPAPLAARASGLATELRLHLIQGRRETWLFHAITESEHLGRHVTVSDPGTLAGLLDDVQRDALLAALWLLSTDPVGVAAPPRTIAVELGPLSGAPVSAGGHDTVVPIAVHITGMKRNRVDPGVWEALDRVGRYSDNTAGGALHIEVDCLVENPADASRAS</sequence>
<reference evidence="3 4" key="1">
    <citation type="journal article" date="2015" name="Stand. Genomic Sci.">
        <title>Genomic Encyclopedia of Bacterial and Archaeal Type Strains, Phase III: the genomes of soil and plant-associated and newly described type strains.</title>
        <authorList>
            <person name="Whitman W.B."/>
            <person name="Woyke T."/>
            <person name="Klenk H.P."/>
            <person name="Zhou Y."/>
            <person name="Lilburn T.G."/>
            <person name="Beck B.J."/>
            <person name="De Vos P."/>
            <person name="Vandamme P."/>
            <person name="Eisen J.A."/>
            <person name="Garrity G."/>
            <person name="Hugenholtz P."/>
            <person name="Kyrpides N.C."/>
        </authorList>
    </citation>
    <scope>NUCLEOTIDE SEQUENCE [LARGE SCALE GENOMIC DNA]</scope>
    <source>
        <strain evidence="3 4">CV2</strain>
    </source>
</reference>
<evidence type="ECO:0000256" key="1">
    <source>
        <dbReference type="SAM" id="MobiDB-lite"/>
    </source>
</evidence>
<keyword evidence="2" id="KW-0472">Membrane</keyword>
<keyword evidence="4" id="KW-1185">Reference proteome</keyword>
<dbReference type="RefSeq" id="WP_130484318.1">
    <property type="nucleotide sequence ID" value="NZ_SGWW01000001.1"/>
</dbReference>
<proteinExistence type="predicted"/>
<organism evidence="3 4">
    <name type="scientific">Microcella putealis</name>
    <dbReference type="NCBI Taxonomy" id="337005"/>
    <lineage>
        <taxon>Bacteria</taxon>
        <taxon>Bacillati</taxon>
        <taxon>Actinomycetota</taxon>
        <taxon>Actinomycetes</taxon>
        <taxon>Micrococcales</taxon>
        <taxon>Microbacteriaceae</taxon>
        <taxon>Microcella</taxon>
    </lineage>
</organism>
<gene>
    <name evidence="3" type="ORF">EV141_0428</name>
</gene>
<feature type="transmembrane region" description="Helical" evidence="2">
    <location>
        <begin position="76"/>
        <end position="97"/>
    </location>
</feature>
<dbReference type="OrthoDB" id="5124978at2"/>
<feature type="compositionally biased region" description="Low complexity" evidence="1">
    <location>
        <begin position="9"/>
        <end position="25"/>
    </location>
</feature>
<evidence type="ECO:0000256" key="2">
    <source>
        <dbReference type="SAM" id="Phobius"/>
    </source>
</evidence>
<accession>A0A4V2EXE5</accession>
<feature type="transmembrane region" description="Helical" evidence="2">
    <location>
        <begin position="166"/>
        <end position="183"/>
    </location>
</feature>
<dbReference type="EMBL" id="SGWW01000001">
    <property type="protein sequence ID" value="RZS59210.1"/>
    <property type="molecule type" value="Genomic_DNA"/>
</dbReference>
<keyword evidence="2" id="KW-1133">Transmembrane helix</keyword>
<evidence type="ECO:0000313" key="4">
    <source>
        <dbReference type="Proteomes" id="UP000293519"/>
    </source>
</evidence>
<feature type="transmembrane region" description="Helical" evidence="2">
    <location>
        <begin position="190"/>
        <end position="211"/>
    </location>
</feature>
<feature type="compositionally biased region" description="Basic residues" evidence="1">
    <location>
        <begin position="26"/>
        <end position="37"/>
    </location>
</feature>